<dbReference type="GO" id="GO:0008270">
    <property type="term" value="F:zinc ion binding"/>
    <property type="evidence" value="ECO:0007669"/>
    <property type="project" value="InterPro"/>
</dbReference>
<accession>A0A6J0CCR3</accession>
<dbReference type="KEGG" id="nlo:107227672"/>
<evidence type="ECO:0000313" key="1">
    <source>
        <dbReference type="Proteomes" id="UP000829291"/>
    </source>
</evidence>
<dbReference type="GO" id="GO:0003676">
    <property type="term" value="F:nucleic acid binding"/>
    <property type="evidence" value="ECO:0007669"/>
    <property type="project" value="InterPro"/>
</dbReference>
<dbReference type="InParanoid" id="A0A6J0CCR3"/>
<dbReference type="Proteomes" id="UP000829291">
    <property type="component" value="Chromosome 7"/>
</dbReference>
<dbReference type="AlphaFoldDB" id="A0A6J0CCR3"/>
<reference evidence="2" key="1">
    <citation type="submission" date="2025-08" db="UniProtKB">
        <authorList>
            <consortium name="RefSeq"/>
        </authorList>
    </citation>
    <scope>IDENTIFICATION</scope>
    <source>
        <tissue evidence="2">Thorax and Abdomen</tissue>
    </source>
</reference>
<dbReference type="InterPro" id="IPR036875">
    <property type="entry name" value="Znf_CCHC_sf"/>
</dbReference>
<evidence type="ECO:0000313" key="2">
    <source>
        <dbReference type="RefSeq" id="XP_015524377.1"/>
    </source>
</evidence>
<protein>
    <submittedName>
        <fullName evidence="2">Uncharacterized protein LOC107227672</fullName>
    </submittedName>
</protein>
<dbReference type="GeneID" id="107227672"/>
<organism evidence="2">
    <name type="scientific">Neodiprion lecontei</name>
    <name type="common">Redheaded pine sawfly</name>
    <dbReference type="NCBI Taxonomy" id="441921"/>
    <lineage>
        <taxon>Eukaryota</taxon>
        <taxon>Metazoa</taxon>
        <taxon>Ecdysozoa</taxon>
        <taxon>Arthropoda</taxon>
        <taxon>Hexapoda</taxon>
        <taxon>Insecta</taxon>
        <taxon>Pterygota</taxon>
        <taxon>Neoptera</taxon>
        <taxon>Endopterygota</taxon>
        <taxon>Hymenoptera</taxon>
        <taxon>Tenthredinoidea</taxon>
        <taxon>Diprionidae</taxon>
        <taxon>Diprioninae</taxon>
        <taxon>Neodiprion</taxon>
    </lineage>
</organism>
<dbReference type="RefSeq" id="XP_015524377.1">
    <property type="nucleotide sequence ID" value="XM_015668891.1"/>
</dbReference>
<name>A0A6J0CCR3_NEOLC</name>
<dbReference type="OrthoDB" id="7693811at2759"/>
<sequence>MTIEVRDLDEITTGEEIRVALSSALKASLEDEMRLRSGFRGIQAALIRMLGRTAQKLLTIGKINIGLTVCQIQGRITVDGCYRCQGYGHHAAKCLDIDNLNACRRCSMTEHKKKECGRSSPRCIVCTNGGVRADHFAGSDQCRASKAELLKAKDRRNGRATIRVPNYRTVESTGWASVEPVMLFPTTLGGSFGRRLDFSTLLCQE</sequence>
<keyword evidence="1" id="KW-1185">Reference proteome</keyword>
<dbReference type="SUPFAM" id="SSF57756">
    <property type="entry name" value="Retrovirus zinc finger-like domains"/>
    <property type="match status" value="1"/>
</dbReference>
<dbReference type="Gene3D" id="4.10.60.10">
    <property type="entry name" value="Zinc finger, CCHC-type"/>
    <property type="match status" value="1"/>
</dbReference>
<gene>
    <name evidence="2" type="primary">LOC107227672</name>
</gene>
<proteinExistence type="predicted"/>